<protein>
    <recommendedName>
        <fullName evidence="2">DNA ligase (ATP)</fullName>
        <ecNumber evidence="2">6.5.1.1</ecNumber>
    </recommendedName>
    <alternativeName>
        <fullName evidence="19">NHEJ DNA polymerase</fullName>
    </alternativeName>
</protein>
<dbReference type="SUPFAM" id="SSF56091">
    <property type="entry name" value="DNA ligase/mRNA capping enzyme, catalytic domain"/>
    <property type="match status" value="1"/>
</dbReference>
<dbReference type="Gene3D" id="3.30.1490.70">
    <property type="match status" value="1"/>
</dbReference>
<feature type="domain" description="ATP-dependent DNA ligase family profile" evidence="22">
    <location>
        <begin position="362"/>
        <end position="497"/>
    </location>
</feature>
<evidence type="ECO:0000256" key="20">
    <source>
        <dbReference type="ARBA" id="ARBA00034003"/>
    </source>
</evidence>
<comment type="cofactor">
    <cofactor evidence="1">
        <name>Mn(2+)</name>
        <dbReference type="ChEBI" id="CHEBI:29035"/>
    </cofactor>
</comment>
<keyword evidence="16" id="KW-0234">DNA repair</keyword>
<keyword evidence="18" id="KW-0511">Multifunctional enzyme</keyword>
<dbReference type="CDD" id="cd07971">
    <property type="entry name" value="OBF_DNA_ligase_LigD"/>
    <property type="match status" value="1"/>
</dbReference>
<dbReference type="EMBL" id="JAEMHL010000001">
    <property type="protein sequence ID" value="MBJ6748760.1"/>
    <property type="molecule type" value="Genomic_DNA"/>
</dbReference>
<evidence type="ECO:0000256" key="15">
    <source>
        <dbReference type="ARBA" id="ARBA00023172"/>
    </source>
</evidence>
<evidence type="ECO:0000256" key="5">
    <source>
        <dbReference type="ARBA" id="ARBA00022695"/>
    </source>
</evidence>
<keyword evidence="9" id="KW-0227">DNA damage</keyword>
<dbReference type="GO" id="GO:0016874">
    <property type="term" value="F:ligase activity"/>
    <property type="evidence" value="ECO:0007669"/>
    <property type="project" value="UniProtKB-KW"/>
</dbReference>
<dbReference type="CDD" id="cd04865">
    <property type="entry name" value="LigD_Pol_like_2"/>
    <property type="match status" value="1"/>
</dbReference>
<dbReference type="PROSITE" id="PS50160">
    <property type="entry name" value="DNA_LIGASE_A3"/>
    <property type="match status" value="1"/>
</dbReference>
<keyword evidence="8" id="KW-0547">Nucleotide-binding</keyword>
<feature type="compositionally biased region" description="Pro residues" evidence="21">
    <location>
        <begin position="577"/>
        <end position="593"/>
    </location>
</feature>
<dbReference type="Pfam" id="PF21686">
    <property type="entry name" value="LigD_Prim-Pol"/>
    <property type="match status" value="1"/>
</dbReference>
<keyword evidence="13" id="KW-0239">DNA-directed DNA polymerase</keyword>
<evidence type="ECO:0000256" key="19">
    <source>
        <dbReference type="ARBA" id="ARBA00029943"/>
    </source>
</evidence>
<evidence type="ECO:0000256" key="2">
    <source>
        <dbReference type="ARBA" id="ARBA00012727"/>
    </source>
</evidence>
<dbReference type="Gene3D" id="3.90.920.10">
    <property type="entry name" value="DNA primase, PRIM domain"/>
    <property type="match status" value="1"/>
</dbReference>
<keyword evidence="7" id="KW-0479">Metal-binding</keyword>
<evidence type="ECO:0000256" key="18">
    <source>
        <dbReference type="ARBA" id="ARBA00023268"/>
    </source>
</evidence>
<evidence type="ECO:0000256" key="1">
    <source>
        <dbReference type="ARBA" id="ARBA00001936"/>
    </source>
</evidence>
<keyword evidence="6" id="KW-0540">Nuclease</keyword>
<dbReference type="CDD" id="cd07906">
    <property type="entry name" value="Adenylation_DNA_ligase_LigD_LigC"/>
    <property type="match status" value="1"/>
</dbReference>
<dbReference type="PANTHER" id="PTHR42705">
    <property type="entry name" value="BIFUNCTIONAL NON-HOMOLOGOUS END JOINING PROTEIN LIGD"/>
    <property type="match status" value="1"/>
</dbReference>
<keyword evidence="11" id="KW-0269">Exonuclease</keyword>
<evidence type="ECO:0000256" key="12">
    <source>
        <dbReference type="ARBA" id="ARBA00022840"/>
    </source>
</evidence>
<dbReference type="Pfam" id="PF01068">
    <property type="entry name" value="DNA_ligase_A_M"/>
    <property type="match status" value="1"/>
</dbReference>
<dbReference type="InterPro" id="IPR052171">
    <property type="entry name" value="NHEJ_LigD"/>
</dbReference>
<dbReference type="Gene3D" id="3.30.470.30">
    <property type="entry name" value="DNA ligase/mRNA capping enzyme"/>
    <property type="match status" value="1"/>
</dbReference>
<dbReference type="NCBIfam" id="TIGR02778">
    <property type="entry name" value="ligD_pol"/>
    <property type="match status" value="1"/>
</dbReference>
<dbReference type="InterPro" id="IPR012310">
    <property type="entry name" value="DNA_ligase_ATP-dep_cent"/>
</dbReference>
<feature type="compositionally biased region" description="Low complexity" evidence="21">
    <location>
        <begin position="227"/>
        <end position="275"/>
    </location>
</feature>
<organism evidence="23 24">
    <name type="scientific">Geomonas anaerohicana</name>
    <dbReference type="NCBI Taxonomy" id="2798583"/>
    <lineage>
        <taxon>Bacteria</taxon>
        <taxon>Pseudomonadati</taxon>
        <taxon>Thermodesulfobacteriota</taxon>
        <taxon>Desulfuromonadia</taxon>
        <taxon>Geobacterales</taxon>
        <taxon>Geobacteraceae</taxon>
        <taxon>Geomonas</taxon>
    </lineage>
</organism>
<dbReference type="InterPro" id="IPR012309">
    <property type="entry name" value="DNA_ligase_ATP-dep_C"/>
</dbReference>
<accession>A0ABS0Y8Y9</accession>
<keyword evidence="12" id="KW-0067">ATP-binding</keyword>
<evidence type="ECO:0000256" key="9">
    <source>
        <dbReference type="ARBA" id="ARBA00022763"/>
    </source>
</evidence>
<keyword evidence="4" id="KW-0808">Transferase</keyword>
<keyword evidence="14" id="KW-0238">DNA-binding</keyword>
<evidence type="ECO:0000256" key="13">
    <source>
        <dbReference type="ARBA" id="ARBA00022932"/>
    </source>
</evidence>
<proteinExistence type="predicted"/>
<evidence type="ECO:0000313" key="23">
    <source>
        <dbReference type="EMBL" id="MBJ6748760.1"/>
    </source>
</evidence>
<dbReference type="PROSITE" id="PS00333">
    <property type="entry name" value="DNA_LIGASE_A2"/>
    <property type="match status" value="1"/>
</dbReference>
<reference evidence="23 24" key="1">
    <citation type="submission" date="2020-12" db="EMBL/GenBank/DDBJ databases">
        <title>Geomonas sp. Red421, isolated from paddy soil.</title>
        <authorList>
            <person name="Xu Z."/>
            <person name="Zhang Z."/>
            <person name="Masuda Y."/>
            <person name="Itoh H."/>
            <person name="Senoo K."/>
        </authorList>
    </citation>
    <scope>NUCLEOTIDE SEQUENCE [LARGE SCALE GENOMIC DNA]</scope>
    <source>
        <strain evidence="23 24">Red421</strain>
    </source>
</reference>
<dbReference type="NCBIfam" id="TIGR02776">
    <property type="entry name" value="NHEJ_ligase_prk"/>
    <property type="match status" value="1"/>
</dbReference>
<evidence type="ECO:0000256" key="21">
    <source>
        <dbReference type="SAM" id="MobiDB-lite"/>
    </source>
</evidence>
<dbReference type="Pfam" id="PF13298">
    <property type="entry name" value="LigD_N"/>
    <property type="match status" value="1"/>
</dbReference>
<keyword evidence="17" id="KW-0464">Manganese</keyword>
<keyword evidence="24" id="KW-1185">Reference proteome</keyword>
<evidence type="ECO:0000256" key="11">
    <source>
        <dbReference type="ARBA" id="ARBA00022839"/>
    </source>
</evidence>
<evidence type="ECO:0000256" key="3">
    <source>
        <dbReference type="ARBA" id="ARBA00022598"/>
    </source>
</evidence>
<feature type="region of interest" description="Disordered" evidence="21">
    <location>
        <begin position="572"/>
        <end position="609"/>
    </location>
</feature>
<dbReference type="InterPro" id="IPR014144">
    <property type="entry name" value="LigD_PE_domain"/>
</dbReference>
<comment type="catalytic activity">
    <reaction evidence="20">
        <text>ATP + (deoxyribonucleotide)n-3'-hydroxyl + 5'-phospho-(deoxyribonucleotide)m = (deoxyribonucleotide)n+m + AMP + diphosphate.</text>
        <dbReference type="EC" id="6.5.1.1"/>
    </reaction>
</comment>
<dbReference type="InterPro" id="IPR016059">
    <property type="entry name" value="DNA_ligase_ATP-dep_CS"/>
</dbReference>
<dbReference type="InterPro" id="IPR014143">
    <property type="entry name" value="NHEJ_ligase_prk"/>
</dbReference>
<dbReference type="InterPro" id="IPR014146">
    <property type="entry name" value="LigD_ligase_dom"/>
</dbReference>
<evidence type="ECO:0000256" key="4">
    <source>
        <dbReference type="ARBA" id="ARBA00022679"/>
    </source>
</evidence>
<evidence type="ECO:0000256" key="14">
    <source>
        <dbReference type="ARBA" id="ARBA00023125"/>
    </source>
</evidence>
<dbReference type="InterPro" id="IPR014145">
    <property type="entry name" value="LigD_pol_dom"/>
</dbReference>
<dbReference type="SUPFAM" id="SSF50249">
    <property type="entry name" value="Nucleic acid-binding proteins"/>
    <property type="match status" value="1"/>
</dbReference>
<evidence type="ECO:0000313" key="24">
    <source>
        <dbReference type="Proteomes" id="UP000614714"/>
    </source>
</evidence>
<dbReference type="Gene3D" id="2.40.50.140">
    <property type="entry name" value="Nucleic acid-binding proteins"/>
    <property type="match status" value="1"/>
</dbReference>
<evidence type="ECO:0000256" key="7">
    <source>
        <dbReference type="ARBA" id="ARBA00022723"/>
    </source>
</evidence>
<name>A0ABS0Y8Y9_9BACT</name>
<evidence type="ECO:0000256" key="16">
    <source>
        <dbReference type="ARBA" id="ARBA00023204"/>
    </source>
</evidence>
<comment type="caution">
    <text evidence="23">The sequence shown here is derived from an EMBL/GenBank/DDBJ whole genome shotgun (WGS) entry which is preliminary data.</text>
</comment>
<evidence type="ECO:0000256" key="10">
    <source>
        <dbReference type="ARBA" id="ARBA00022801"/>
    </source>
</evidence>
<keyword evidence="5" id="KW-0548">Nucleotidyltransferase</keyword>
<dbReference type="InterPro" id="IPR012340">
    <property type="entry name" value="NA-bd_OB-fold"/>
</dbReference>
<dbReference type="EC" id="6.5.1.1" evidence="2"/>
<keyword evidence="3 23" id="KW-0436">Ligase</keyword>
<dbReference type="Pfam" id="PF04679">
    <property type="entry name" value="DNA_ligase_A_C"/>
    <property type="match status" value="1"/>
</dbReference>
<keyword evidence="10" id="KW-0378">Hydrolase</keyword>
<evidence type="ECO:0000256" key="6">
    <source>
        <dbReference type="ARBA" id="ARBA00022722"/>
    </source>
</evidence>
<dbReference type="PANTHER" id="PTHR42705:SF2">
    <property type="entry name" value="BIFUNCTIONAL NON-HOMOLOGOUS END JOINING PROTEIN LIGD"/>
    <property type="match status" value="1"/>
</dbReference>
<feature type="region of interest" description="Disordered" evidence="21">
    <location>
        <begin position="1"/>
        <end position="25"/>
    </location>
</feature>
<evidence type="ECO:0000259" key="22">
    <source>
        <dbReference type="PROSITE" id="PS50160"/>
    </source>
</evidence>
<dbReference type="NCBIfam" id="TIGR02779">
    <property type="entry name" value="NHEJ_ligase_lig"/>
    <property type="match status" value="1"/>
</dbReference>
<dbReference type="Proteomes" id="UP000614714">
    <property type="component" value="Unassembled WGS sequence"/>
</dbReference>
<dbReference type="NCBIfam" id="TIGR02777">
    <property type="entry name" value="LigD_PE_dom"/>
    <property type="match status" value="1"/>
</dbReference>
<feature type="region of interest" description="Disordered" evidence="21">
    <location>
        <begin position="185"/>
        <end position="280"/>
    </location>
</feature>
<sequence>MGLEQYHRKRDLSKTPEPPGKGGRSERALRFVVHKHAASHLHYDFRLEIDGVLKSWAIPKGPSLDPSVKRLAMMVEDHPYEYGDFEGVIPKGNYGAGEVIIWDTGTFHAAASEEPDQSLKLLREGLQKGDLKFVLHGEKLNGEYALVRIKGDKGNSWLLIKKKDQYAGSEDVTLQERSVVSNATIEDVRAGRMPQRMPVQAQRAEEGAAATPASPHPASPLRGEGQAASTAPTPPAEISTPTTSTTPTNFTNSPGSTGSTASTGSTGSTVSAGPPMLATSAAEPFDDPDWLFEIKLDGYRTIAEVSGHNVALYSRNNLSFNKKFHTVVAALASLGIQAVLDGEVVVLDETGRSYFQLLQNYQRTGRGNIAYFVFDLLYLNGEDLRNQPLLARKERLRALLPDLPDIRYSDHIMESGKEFFELARQNNLEGILAKRAASLYQSGKRSKEWLKIKVRFQQEAVICGFTQPRRSRKGLGALVLGVYEDDRLVCIGFAGGGFDDAGLKEMYELLQPLVQDSSPFQQPVKSDMPITWVKPELVCEVEFSEWTDENVMRQPIYLGLREDKDPRSVVRELVGSTPPPVPERAAPPSPPSVPKRSSGKKGTSGKKGQEELLILDGHRLELSNLDKVFWPDQGYTKGDVINYYRTMAHAMLPHLVDRPESLYRTPNGITEPGFFQKEAGELPPSWITTREIYSKHVDKNIKFFVCQDEATLVYMANLGCIEINPWLSRLQNLDYPDYFVIDLDPEDIPFAKVIETALAVREVLERAGAVSFPKTSGATGIHIYVPLGAKYDYDAAGEFARVIATLVHHKVPEFTSILRSPKLRQKKVYLDFLQNKPGQTLAAPYSIRPRPGATVSAPLKWEEVQRGLDPSQFTIATMPRRLEHLGDLFAGVLGPGIDLEQCIENLERR</sequence>
<gene>
    <name evidence="23" type="primary">ligD</name>
    <name evidence="23" type="ORF">JFN91_00885</name>
</gene>
<dbReference type="RefSeq" id="WP_199387340.1">
    <property type="nucleotide sequence ID" value="NZ_JAEMHL010000001.1"/>
</dbReference>
<evidence type="ECO:0000256" key="17">
    <source>
        <dbReference type="ARBA" id="ARBA00023211"/>
    </source>
</evidence>
<keyword evidence="15" id="KW-0233">DNA recombination</keyword>
<evidence type="ECO:0000256" key="8">
    <source>
        <dbReference type="ARBA" id="ARBA00022741"/>
    </source>
</evidence>